<dbReference type="PANTHER" id="PTHR43021:SF2">
    <property type="entry name" value="CATION_H+ EXCHANGER DOMAIN-CONTAINING PROTEIN"/>
    <property type="match status" value="1"/>
</dbReference>
<protein>
    <submittedName>
        <fullName evidence="7">Cation:proton antiporter</fullName>
    </submittedName>
</protein>
<feature type="transmembrane region" description="Helical" evidence="5">
    <location>
        <begin position="98"/>
        <end position="117"/>
    </location>
</feature>
<dbReference type="GO" id="GO:0015297">
    <property type="term" value="F:antiporter activity"/>
    <property type="evidence" value="ECO:0007669"/>
    <property type="project" value="InterPro"/>
</dbReference>
<feature type="domain" description="Cation/H+ exchanger transmembrane" evidence="6">
    <location>
        <begin position="26"/>
        <end position="389"/>
    </location>
</feature>
<evidence type="ECO:0000256" key="1">
    <source>
        <dbReference type="ARBA" id="ARBA00004141"/>
    </source>
</evidence>
<comment type="caution">
    <text evidence="7">The sequence shown here is derived from an EMBL/GenBank/DDBJ whole genome shotgun (WGS) entry which is preliminary data.</text>
</comment>
<keyword evidence="4 5" id="KW-0472">Membrane</keyword>
<dbReference type="PANTHER" id="PTHR43021">
    <property type="entry name" value="NA(+)/H(+) ANTIPORTER-RELATED"/>
    <property type="match status" value="1"/>
</dbReference>
<dbReference type="Gene3D" id="1.20.1530.20">
    <property type="match status" value="1"/>
</dbReference>
<dbReference type="Pfam" id="PF00999">
    <property type="entry name" value="Na_H_Exchanger"/>
    <property type="match status" value="1"/>
</dbReference>
<keyword evidence="3 5" id="KW-1133">Transmembrane helix</keyword>
<dbReference type="Proteomes" id="UP000807785">
    <property type="component" value="Unassembled WGS sequence"/>
</dbReference>
<dbReference type="GO" id="GO:1902600">
    <property type="term" value="P:proton transmembrane transport"/>
    <property type="evidence" value="ECO:0007669"/>
    <property type="project" value="InterPro"/>
</dbReference>
<evidence type="ECO:0000256" key="3">
    <source>
        <dbReference type="ARBA" id="ARBA00022989"/>
    </source>
</evidence>
<keyword evidence="2 5" id="KW-0812">Transmembrane</keyword>
<proteinExistence type="predicted"/>
<evidence type="ECO:0000313" key="7">
    <source>
        <dbReference type="EMBL" id="MBK6974218.1"/>
    </source>
</evidence>
<comment type="subcellular location">
    <subcellularLocation>
        <location evidence="1">Membrane</location>
        <topology evidence="1">Multi-pass membrane protein</topology>
    </subcellularLocation>
</comment>
<name>A0A9D7E087_9PROT</name>
<dbReference type="InterPro" id="IPR038770">
    <property type="entry name" value="Na+/solute_symporter_sf"/>
</dbReference>
<feature type="transmembrane region" description="Helical" evidence="5">
    <location>
        <begin position="360"/>
        <end position="382"/>
    </location>
</feature>
<feature type="transmembrane region" description="Helical" evidence="5">
    <location>
        <begin position="68"/>
        <end position="86"/>
    </location>
</feature>
<feature type="transmembrane region" description="Helical" evidence="5">
    <location>
        <begin position="276"/>
        <end position="295"/>
    </location>
</feature>
<feature type="transmembrane region" description="Helical" evidence="5">
    <location>
        <begin position="45"/>
        <end position="62"/>
    </location>
</feature>
<feature type="transmembrane region" description="Helical" evidence="5">
    <location>
        <begin position="198"/>
        <end position="218"/>
    </location>
</feature>
<evidence type="ECO:0000256" key="4">
    <source>
        <dbReference type="ARBA" id="ARBA00023136"/>
    </source>
</evidence>
<evidence type="ECO:0000259" key="6">
    <source>
        <dbReference type="Pfam" id="PF00999"/>
    </source>
</evidence>
<feature type="transmembrane region" description="Helical" evidence="5">
    <location>
        <begin position="332"/>
        <end position="353"/>
    </location>
</feature>
<feature type="transmembrane region" description="Helical" evidence="5">
    <location>
        <begin position="307"/>
        <end position="326"/>
    </location>
</feature>
<dbReference type="InterPro" id="IPR006153">
    <property type="entry name" value="Cation/H_exchanger_TM"/>
</dbReference>
<gene>
    <name evidence="7" type="ORF">IPH26_15170</name>
</gene>
<accession>A0A9D7E087</accession>
<dbReference type="GO" id="GO:0016020">
    <property type="term" value="C:membrane"/>
    <property type="evidence" value="ECO:0007669"/>
    <property type="project" value="UniProtKB-SubCell"/>
</dbReference>
<feature type="transmembrane region" description="Helical" evidence="5">
    <location>
        <begin position="20"/>
        <end position="38"/>
    </location>
</feature>
<dbReference type="AlphaFoldDB" id="A0A9D7E087"/>
<feature type="transmembrane region" description="Helical" evidence="5">
    <location>
        <begin position="129"/>
        <end position="148"/>
    </location>
</feature>
<evidence type="ECO:0000313" key="8">
    <source>
        <dbReference type="Proteomes" id="UP000807785"/>
    </source>
</evidence>
<sequence length="402" mass="42632">MVESLLWPAWPLQGNELMQLAVALLLAAVCGEAVARLLRFPRVTGYSLAGLLMGPTLLGWFGPADLDHVRIAIDLALALLLFELGVRLDIRWFRANPWVLGSSLAESSITFVVTYLLMRGMGYPNGLAATVGAIAIGTSPSVVMRVAAEQRAEGQVTQRLFVLCALNIAYSVVLSKLIVGGMHGVFRGDWTLAVLHPLYLLLGSLVIGGLLALAFRLVRRLFNLSDEQGVVVLFGLLLLTLALLDMLKLPGMLAPLIAGAIVKFFDPRPHLWPRHFGTAGGVLVIALFMLTGMSLTPEQMAAGGTAALALVIARVAGKAGGVMLLGPVSGISLRQAAALGIALAPMSGVAFLLTEDIRTIYPFFGSQLAPIVLSMVAVLQLLGPIAVQWGLRYAGESRAGDK</sequence>
<feature type="transmembrane region" description="Helical" evidence="5">
    <location>
        <begin position="160"/>
        <end position="186"/>
    </location>
</feature>
<organism evidence="7 8">
    <name type="scientific">Candidatus Methylophosphatis roskildensis</name>
    <dbReference type="NCBI Taxonomy" id="2899263"/>
    <lineage>
        <taxon>Bacteria</taxon>
        <taxon>Pseudomonadati</taxon>
        <taxon>Pseudomonadota</taxon>
        <taxon>Betaproteobacteria</taxon>
        <taxon>Nitrosomonadales</taxon>
        <taxon>Sterolibacteriaceae</taxon>
        <taxon>Candidatus Methylophosphatis</taxon>
    </lineage>
</organism>
<reference evidence="7" key="1">
    <citation type="submission" date="2020-10" db="EMBL/GenBank/DDBJ databases">
        <title>Connecting structure to function with the recovery of over 1000 high-quality activated sludge metagenome-assembled genomes encoding full-length rRNA genes using long-read sequencing.</title>
        <authorList>
            <person name="Singleton C.M."/>
            <person name="Petriglieri F."/>
            <person name="Kristensen J.M."/>
            <person name="Kirkegaard R.H."/>
            <person name="Michaelsen T.Y."/>
            <person name="Andersen M.H."/>
            <person name="Karst S.M."/>
            <person name="Dueholm M.S."/>
            <person name="Nielsen P.H."/>
            <person name="Albertsen M."/>
        </authorList>
    </citation>
    <scope>NUCLEOTIDE SEQUENCE</scope>
    <source>
        <strain evidence="7">Bjer_18-Q3-R1-45_BAT3C.347</strain>
    </source>
</reference>
<evidence type="ECO:0000256" key="2">
    <source>
        <dbReference type="ARBA" id="ARBA00022692"/>
    </source>
</evidence>
<feature type="transmembrane region" description="Helical" evidence="5">
    <location>
        <begin position="230"/>
        <end position="247"/>
    </location>
</feature>
<evidence type="ECO:0000256" key="5">
    <source>
        <dbReference type="SAM" id="Phobius"/>
    </source>
</evidence>
<dbReference type="EMBL" id="JADJEV010000004">
    <property type="protein sequence ID" value="MBK6974218.1"/>
    <property type="molecule type" value="Genomic_DNA"/>
</dbReference>